<organism evidence="2 3">
    <name type="scientific">Vescimonas coprocola</name>
    <dbReference type="NCBI Taxonomy" id="2714355"/>
    <lineage>
        <taxon>Bacteria</taxon>
        <taxon>Bacillati</taxon>
        <taxon>Bacillota</taxon>
        <taxon>Clostridia</taxon>
        <taxon>Eubacteriales</taxon>
        <taxon>Oscillospiraceae</taxon>
        <taxon>Vescimonas</taxon>
    </lineage>
</organism>
<dbReference type="Proteomes" id="UP000681035">
    <property type="component" value="Chromosome"/>
</dbReference>
<keyword evidence="3" id="KW-1185">Reference proteome</keyword>
<name>A0A810Q7W2_9FIRM</name>
<evidence type="ECO:0000256" key="1">
    <source>
        <dbReference type="SAM" id="MobiDB-lite"/>
    </source>
</evidence>
<accession>A0A810Q7W2</accession>
<feature type="compositionally biased region" description="Basic and acidic residues" evidence="1">
    <location>
        <begin position="75"/>
        <end position="85"/>
    </location>
</feature>
<gene>
    <name evidence="2" type="ORF">MM50RIKEN_21300</name>
</gene>
<reference evidence="2" key="1">
    <citation type="submission" date="2020-09" db="EMBL/GenBank/DDBJ databases">
        <title>New species isolated from human feces.</title>
        <authorList>
            <person name="Kitahara M."/>
            <person name="Shigeno Y."/>
            <person name="Shime M."/>
            <person name="Matsumoto Y."/>
            <person name="Nakamura S."/>
            <person name="Motooka D."/>
            <person name="Fukuoka S."/>
            <person name="Nishikawa H."/>
            <person name="Benno Y."/>
        </authorList>
    </citation>
    <scope>NUCLEOTIDE SEQUENCE</scope>
    <source>
        <strain evidence="2">MM50</strain>
    </source>
</reference>
<feature type="compositionally biased region" description="Polar residues" evidence="1">
    <location>
        <begin position="56"/>
        <end position="74"/>
    </location>
</feature>
<feature type="region of interest" description="Disordered" evidence="1">
    <location>
        <begin position="56"/>
        <end position="85"/>
    </location>
</feature>
<evidence type="ECO:0000313" key="3">
    <source>
        <dbReference type="Proteomes" id="UP000681035"/>
    </source>
</evidence>
<proteinExistence type="predicted"/>
<dbReference type="AlphaFoldDB" id="A0A810Q7W2"/>
<dbReference type="KEGG" id="vcop:MM50RIKEN_21300"/>
<protein>
    <submittedName>
        <fullName evidence="2">Uncharacterized protein</fullName>
    </submittedName>
</protein>
<sequence>MKVQIGGIVDHGALPSPTDIFLYHTVSTGLRQAFIPYGGIFLRFSGLRFRYAVEMTNSPEMDQRSPSGKSSVSGQKKERPAGSGA</sequence>
<dbReference type="EMBL" id="AP023418">
    <property type="protein sequence ID" value="BCK82367.1"/>
    <property type="molecule type" value="Genomic_DNA"/>
</dbReference>
<evidence type="ECO:0000313" key="2">
    <source>
        <dbReference type="EMBL" id="BCK82367.1"/>
    </source>
</evidence>